<reference evidence="7 8" key="1">
    <citation type="submission" date="2023-07" db="EMBL/GenBank/DDBJ databases">
        <title>Sorghum-associated microbial communities from plants grown in Nebraska, USA.</title>
        <authorList>
            <person name="Schachtman D."/>
        </authorList>
    </citation>
    <scope>NUCLEOTIDE SEQUENCE [LARGE SCALE GENOMIC DNA]</scope>
    <source>
        <strain evidence="7 8">3262</strain>
    </source>
</reference>
<dbReference type="CDD" id="cd16025">
    <property type="entry name" value="PAS_like"/>
    <property type="match status" value="1"/>
</dbReference>
<gene>
    <name evidence="7" type="ORF">J2W55_001286</name>
</gene>
<keyword evidence="5" id="KW-0472">Membrane</keyword>
<dbReference type="PROSITE" id="PS00149">
    <property type="entry name" value="SULFATASE_2"/>
    <property type="match status" value="1"/>
</dbReference>
<dbReference type="InterPro" id="IPR017850">
    <property type="entry name" value="Alkaline_phosphatase_core_sf"/>
</dbReference>
<dbReference type="PANTHER" id="PTHR42693:SF53">
    <property type="entry name" value="ENDO-4-O-SULFATASE"/>
    <property type="match status" value="1"/>
</dbReference>
<dbReference type="InterPro" id="IPR050738">
    <property type="entry name" value="Sulfatase"/>
</dbReference>
<dbReference type="SUPFAM" id="SSF53649">
    <property type="entry name" value="Alkaline phosphatase-like"/>
    <property type="match status" value="1"/>
</dbReference>
<dbReference type="EMBL" id="JAVDUU010000001">
    <property type="protein sequence ID" value="MDR6941458.1"/>
    <property type="molecule type" value="Genomic_DNA"/>
</dbReference>
<organism evidence="7 8">
    <name type="scientific">Mucilaginibacter pocheonensis</name>
    <dbReference type="NCBI Taxonomy" id="398050"/>
    <lineage>
        <taxon>Bacteria</taxon>
        <taxon>Pseudomonadati</taxon>
        <taxon>Bacteroidota</taxon>
        <taxon>Sphingobacteriia</taxon>
        <taxon>Sphingobacteriales</taxon>
        <taxon>Sphingobacteriaceae</taxon>
        <taxon>Mucilaginibacter</taxon>
    </lineage>
</organism>
<keyword evidence="5" id="KW-1133">Transmembrane helix</keyword>
<dbReference type="RefSeq" id="WP_310093217.1">
    <property type="nucleotide sequence ID" value="NZ_JAVDUU010000001.1"/>
</dbReference>
<keyword evidence="8" id="KW-1185">Reference proteome</keyword>
<comment type="caution">
    <text evidence="7">The sequence shown here is derived from an EMBL/GenBank/DDBJ whole genome shotgun (WGS) entry which is preliminary data.</text>
</comment>
<feature type="domain" description="Sulfatase N-terminal" evidence="6">
    <location>
        <begin position="45"/>
        <end position="438"/>
    </location>
</feature>
<keyword evidence="5" id="KW-0812">Transmembrane</keyword>
<evidence type="ECO:0000313" key="8">
    <source>
        <dbReference type="Proteomes" id="UP001247620"/>
    </source>
</evidence>
<evidence type="ECO:0000256" key="1">
    <source>
        <dbReference type="ARBA" id="ARBA00008779"/>
    </source>
</evidence>
<dbReference type="InterPro" id="IPR000917">
    <property type="entry name" value="Sulfatase_N"/>
</dbReference>
<evidence type="ECO:0000256" key="5">
    <source>
        <dbReference type="SAM" id="Phobius"/>
    </source>
</evidence>
<evidence type="ECO:0000259" key="6">
    <source>
        <dbReference type="Pfam" id="PF00884"/>
    </source>
</evidence>
<comment type="similarity">
    <text evidence="1">Belongs to the sulfatase family.</text>
</comment>
<evidence type="ECO:0000256" key="4">
    <source>
        <dbReference type="ARBA" id="ARBA00022837"/>
    </source>
</evidence>
<proteinExistence type="inferred from homology"/>
<dbReference type="InterPro" id="IPR024607">
    <property type="entry name" value="Sulfatase_CS"/>
</dbReference>
<feature type="transmembrane region" description="Helical" evidence="5">
    <location>
        <begin position="12"/>
        <end position="32"/>
    </location>
</feature>
<name>A0ABU1T837_9SPHI</name>
<keyword evidence="4" id="KW-0106">Calcium</keyword>
<keyword evidence="3 7" id="KW-0378">Hydrolase</keyword>
<evidence type="ECO:0000256" key="2">
    <source>
        <dbReference type="ARBA" id="ARBA00022723"/>
    </source>
</evidence>
<evidence type="ECO:0000256" key="3">
    <source>
        <dbReference type="ARBA" id="ARBA00022801"/>
    </source>
</evidence>
<dbReference type="PANTHER" id="PTHR42693">
    <property type="entry name" value="ARYLSULFATASE FAMILY MEMBER"/>
    <property type="match status" value="1"/>
</dbReference>
<evidence type="ECO:0000313" key="7">
    <source>
        <dbReference type="EMBL" id="MDR6941458.1"/>
    </source>
</evidence>
<accession>A0ABU1T837</accession>
<keyword evidence="2" id="KW-0479">Metal-binding</keyword>
<dbReference type="EC" id="3.1.6.1" evidence="7"/>
<dbReference type="Gene3D" id="3.40.720.10">
    <property type="entry name" value="Alkaline Phosphatase, subunit A"/>
    <property type="match status" value="1"/>
</dbReference>
<dbReference type="Pfam" id="PF00884">
    <property type="entry name" value="Sulfatase"/>
    <property type="match status" value="1"/>
</dbReference>
<dbReference type="Gene3D" id="3.30.1120.10">
    <property type="match status" value="1"/>
</dbReference>
<protein>
    <submittedName>
        <fullName evidence="7">Arylsulfatase</fullName>
        <ecNumber evidence="7">3.1.6.1</ecNumber>
    </submittedName>
</protein>
<sequence length="545" mass="61757">MLKRIDYLLKRLISSSFLTVLYCFVFVFGLFYSSKCIAQTPRSKPNIIIILADDMGFADIGCFGSEIQTPNIDRLAKEGLKMTQFYNAGRCCPSRTALLTGLYPHQAGVGDMIKYKGSVAYQGYLNDNCATIAELLKDKAGYNTIVSGKWHVGLQPSALAFNRGFDKSFTMLNNGSSYFNSRPLYNDGSKITFMINNQEVTRSDTSKYLTQAITDFAIRSLEEIKDKKAPFFLYVAYNAPHWPIQALPQDIARYKGKYLEGWDKLRKQRYEKLLASGIIKKSWKLSDRDSRVPDWDSLSPEEKDKWDTRMAIYAAMIDRMDAGIGEIMNKLKQLGKDKNTIILFASDNGGSADEVKSLQTVIQKNEIPGSVNSIDSYEIPWANVSNTPFRLFKRNTHEGGISTPFIAWFPSVIKAGSTNTQPAHFIDIMPTCLELAGISYPQKFKGRKLTPLEGLSLAKIFNDKPWNGHDAIFWEHEGSRAIREGNWKLVAEIDKPWELYDLNADRSETNDLAAKYPEKIKKLEVEYLQWAKKVGVADWNKIKSL</sequence>
<dbReference type="Proteomes" id="UP001247620">
    <property type="component" value="Unassembled WGS sequence"/>
</dbReference>
<dbReference type="GO" id="GO:0004065">
    <property type="term" value="F:arylsulfatase activity"/>
    <property type="evidence" value="ECO:0007669"/>
    <property type="project" value="UniProtKB-EC"/>
</dbReference>